<gene>
    <name evidence="4" type="ORF">SAMN05216186_102491</name>
</gene>
<dbReference type="InterPro" id="IPR036396">
    <property type="entry name" value="Cyt_P450_sf"/>
</dbReference>
<evidence type="ECO:0000256" key="2">
    <source>
        <dbReference type="ARBA" id="ARBA00010617"/>
    </source>
</evidence>
<dbReference type="EMBL" id="FNFD01000002">
    <property type="protein sequence ID" value="SDJ74234.1"/>
    <property type="molecule type" value="Genomic_DNA"/>
</dbReference>
<feature type="binding site" description="axial binding residue" evidence="3">
    <location>
        <position position="360"/>
    </location>
    <ligand>
        <name>heme</name>
        <dbReference type="ChEBI" id="CHEBI:30413"/>
    </ligand>
    <ligandPart>
        <name>Fe</name>
        <dbReference type="ChEBI" id="CHEBI:18248"/>
    </ligandPart>
</feature>
<dbReference type="Gene3D" id="1.10.630.10">
    <property type="entry name" value="Cytochrome P450"/>
    <property type="match status" value="1"/>
</dbReference>
<protein>
    <submittedName>
        <fullName evidence="4">Fatty-acid peroxygenase</fullName>
    </submittedName>
</protein>
<keyword evidence="3" id="KW-0408">Iron</keyword>
<dbReference type="GO" id="GO:0020037">
    <property type="term" value="F:heme binding"/>
    <property type="evidence" value="ECO:0007669"/>
    <property type="project" value="InterPro"/>
</dbReference>
<dbReference type="Pfam" id="PF00067">
    <property type="entry name" value="p450"/>
    <property type="match status" value="1"/>
</dbReference>
<dbReference type="GO" id="GO:0004497">
    <property type="term" value="F:monooxygenase activity"/>
    <property type="evidence" value="ECO:0007669"/>
    <property type="project" value="InterPro"/>
</dbReference>
<evidence type="ECO:0000256" key="3">
    <source>
        <dbReference type="PIRSR" id="PIRSR602401-1"/>
    </source>
</evidence>
<reference evidence="4 5" key="1">
    <citation type="submission" date="2016-10" db="EMBL/GenBank/DDBJ databases">
        <authorList>
            <person name="de Groot N.N."/>
        </authorList>
    </citation>
    <scope>NUCLEOTIDE SEQUENCE [LARGE SCALE GENOMIC DNA]</scope>
    <source>
        <strain evidence="4 5">JCM 21544</strain>
    </source>
</reference>
<dbReference type="AlphaFoldDB" id="A0A1G8W7C0"/>
<dbReference type="Proteomes" id="UP000198706">
    <property type="component" value="Unassembled WGS sequence"/>
</dbReference>
<dbReference type="PANTHER" id="PTHR46696:SF1">
    <property type="entry name" value="CYTOCHROME P450 YJIB-RELATED"/>
    <property type="match status" value="1"/>
</dbReference>
<dbReference type="GO" id="GO:0005506">
    <property type="term" value="F:iron ion binding"/>
    <property type="evidence" value="ECO:0007669"/>
    <property type="project" value="InterPro"/>
</dbReference>
<keyword evidence="3" id="KW-0349">Heme</keyword>
<sequence length="422" mass="48915">MSDIPRDRSLDSTLALLREGYGFIPDRCRRYRSDLFETRLLLQRTLCLSGESAARLFYDPALFTRTNAAPRLLQKTLFGVGGVQGLDGKAHRLRKQMFMDLMTPERMRELLRLNEAHWREAIETWTLRPQVVLLHEVQTILCRSICAWAGVLLMRDEVERCRAWLAAMIDGAGGAGLRHWRARRARAAAERWCAEQVRAVREGRLVPAPGSALQVIAEHREHERLLDPAVAAVELLNVLRPAVAIARFVIFAALELHRQPQWYARLAERDELIEPFAQEVRRLYAFFPFVAARVREGFHWRGHYFEEGTRVLLDLFGTNRDPRTWERPDDFLPERFQHWDGSAFNFITQGGGEHRRDHRCPGEWITIELLKLALRALTRWMRYEVPDTQDLSVSPVRMPALPRSRFVIRNVRPVAVTARFGS</sequence>
<accession>A0A1G8W7C0</accession>
<dbReference type="PRINTS" id="PR00463">
    <property type="entry name" value="EP450I"/>
</dbReference>
<dbReference type="SUPFAM" id="SSF48264">
    <property type="entry name" value="Cytochrome P450"/>
    <property type="match status" value="1"/>
</dbReference>
<evidence type="ECO:0000313" key="5">
    <source>
        <dbReference type="Proteomes" id="UP000198706"/>
    </source>
</evidence>
<comment type="cofactor">
    <cofactor evidence="1 3">
        <name>heme</name>
        <dbReference type="ChEBI" id="CHEBI:30413"/>
    </cofactor>
</comment>
<proteinExistence type="inferred from homology"/>
<evidence type="ECO:0000256" key="1">
    <source>
        <dbReference type="ARBA" id="ARBA00001971"/>
    </source>
</evidence>
<dbReference type="CDD" id="cd11067">
    <property type="entry name" value="CYP152"/>
    <property type="match status" value="1"/>
</dbReference>
<dbReference type="InterPro" id="IPR001128">
    <property type="entry name" value="Cyt_P450"/>
</dbReference>
<dbReference type="RefSeq" id="WP_084334520.1">
    <property type="nucleotide sequence ID" value="NZ_FNFD01000002.1"/>
</dbReference>
<name>A0A1G8W7C0_9PSED</name>
<keyword evidence="3" id="KW-0479">Metal-binding</keyword>
<dbReference type="PANTHER" id="PTHR46696">
    <property type="entry name" value="P450, PUTATIVE (EUROFUNG)-RELATED"/>
    <property type="match status" value="1"/>
</dbReference>
<organism evidence="4 5">
    <name type="scientific">Pseudomonas indica</name>
    <dbReference type="NCBI Taxonomy" id="137658"/>
    <lineage>
        <taxon>Bacteria</taxon>
        <taxon>Pseudomonadati</taxon>
        <taxon>Pseudomonadota</taxon>
        <taxon>Gammaproteobacteria</taxon>
        <taxon>Pseudomonadales</taxon>
        <taxon>Pseudomonadaceae</taxon>
        <taxon>Pseudomonas</taxon>
    </lineage>
</organism>
<comment type="similarity">
    <text evidence="2">Belongs to the cytochrome P450 family.</text>
</comment>
<dbReference type="STRING" id="137658.SAMN05216186_102491"/>
<evidence type="ECO:0000313" key="4">
    <source>
        <dbReference type="EMBL" id="SDJ74234.1"/>
    </source>
</evidence>
<dbReference type="GO" id="GO:0016705">
    <property type="term" value="F:oxidoreductase activity, acting on paired donors, with incorporation or reduction of molecular oxygen"/>
    <property type="evidence" value="ECO:0007669"/>
    <property type="project" value="InterPro"/>
</dbReference>
<dbReference type="InterPro" id="IPR002401">
    <property type="entry name" value="Cyt_P450_E_grp-I"/>
</dbReference>
<keyword evidence="5" id="KW-1185">Reference proteome</keyword>